<dbReference type="Proteomes" id="UP001219518">
    <property type="component" value="Unassembled WGS sequence"/>
</dbReference>
<dbReference type="InterPro" id="IPR012674">
    <property type="entry name" value="Calycin"/>
</dbReference>
<feature type="signal peptide" evidence="1">
    <location>
        <begin position="1"/>
        <end position="19"/>
    </location>
</feature>
<comment type="caution">
    <text evidence="2">The sequence shown here is derived from an EMBL/GenBank/DDBJ whole genome shotgun (WGS) entry which is preliminary data.</text>
</comment>
<dbReference type="EMBL" id="JAHWGI010000148">
    <property type="protein sequence ID" value="KAK3910245.1"/>
    <property type="molecule type" value="Genomic_DNA"/>
</dbReference>
<accession>A0AAE1GYJ3</accession>
<keyword evidence="1" id="KW-0732">Signal</keyword>
<proteinExistence type="predicted"/>
<dbReference type="GO" id="GO:0005737">
    <property type="term" value="C:cytoplasm"/>
    <property type="evidence" value="ECO:0007669"/>
    <property type="project" value="TreeGrafter"/>
</dbReference>
<protein>
    <submittedName>
        <fullName evidence="2">Apolipoprotein D</fullName>
    </submittedName>
</protein>
<reference evidence="2" key="1">
    <citation type="submission" date="2021-07" db="EMBL/GenBank/DDBJ databases">
        <authorList>
            <person name="Catto M.A."/>
            <person name="Jacobson A."/>
            <person name="Kennedy G."/>
            <person name="Labadie P."/>
            <person name="Hunt B.G."/>
            <person name="Srinivasan R."/>
        </authorList>
    </citation>
    <scope>NUCLEOTIDE SEQUENCE</scope>
    <source>
        <strain evidence="2">PL_HMW_Pooled</strain>
        <tissue evidence="2">Head</tissue>
    </source>
</reference>
<dbReference type="AlphaFoldDB" id="A0AAE1GYJ3"/>
<dbReference type="Gene3D" id="2.40.128.20">
    <property type="match status" value="1"/>
</dbReference>
<dbReference type="SUPFAM" id="SSF50814">
    <property type="entry name" value="Lipocalins"/>
    <property type="match status" value="1"/>
</dbReference>
<dbReference type="GO" id="GO:0000302">
    <property type="term" value="P:response to reactive oxygen species"/>
    <property type="evidence" value="ECO:0007669"/>
    <property type="project" value="TreeGrafter"/>
</dbReference>
<sequence length="182" mass="20318">MSRTLFALCVLALVAHSQAALSFGKCPTDIPAVKYLMSSRFFGSWKQYETTSQLWRSEGKCPTLSYSQEDYGRIHLQNTMTMFGKTVIQDGYAAHVGDNISGRLNVIYDVPMFGYVNASHIVVDTDFGSFAVVYSCAPIGAMKAEFGYILRRNMNPWFNVEEKIDAAVAKTGFSRDAFKKNC</sequence>
<dbReference type="GO" id="GO:0006629">
    <property type="term" value="P:lipid metabolic process"/>
    <property type="evidence" value="ECO:0007669"/>
    <property type="project" value="TreeGrafter"/>
</dbReference>
<organism evidence="2 3">
    <name type="scientific">Frankliniella fusca</name>
    <dbReference type="NCBI Taxonomy" id="407009"/>
    <lineage>
        <taxon>Eukaryota</taxon>
        <taxon>Metazoa</taxon>
        <taxon>Ecdysozoa</taxon>
        <taxon>Arthropoda</taxon>
        <taxon>Hexapoda</taxon>
        <taxon>Insecta</taxon>
        <taxon>Pterygota</taxon>
        <taxon>Neoptera</taxon>
        <taxon>Paraneoptera</taxon>
        <taxon>Thysanoptera</taxon>
        <taxon>Terebrantia</taxon>
        <taxon>Thripoidea</taxon>
        <taxon>Thripidae</taxon>
        <taxon>Frankliniella</taxon>
    </lineage>
</organism>
<dbReference type="PANTHER" id="PTHR10612">
    <property type="entry name" value="APOLIPOPROTEIN D"/>
    <property type="match status" value="1"/>
</dbReference>
<reference evidence="2" key="2">
    <citation type="journal article" date="2023" name="BMC Genomics">
        <title>Pest status, molecular evolution, and epigenetic factors derived from the genome assembly of Frankliniella fusca, a thysanopteran phytovirus vector.</title>
        <authorList>
            <person name="Catto M.A."/>
            <person name="Labadie P.E."/>
            <person name="Jacobson A.L."/>
            <person name="Kennedy G.G."/>
            <person name="Srinivasan R."/>
            <person name="Hunt B.G."/>
        </authorList>
    </citation>
    <scope>NUCLEOTIDE SEQUENCE</scope>
    <source>
        <strain evidence="2">PL_HMW_Pooled</strain>
    </source>
</reference>
<name>A0AAE1GYJ3_9NEOP</name>
<keyword evidence="3" id="KW-1185">Reference proteome</keyword>
<evidence type="ECO:0000313" key="3">
    <source>
        <dbReference type="Proteomes" id="UP001219518"/>
    </source>
</evidence>
<evidence type="ECO:0000313" key="2">
    <source>
        <dbReference type="EMBL" id="KAK3910245.1"/>
    </source>
</evidence>
<gene>
    <name evidence="2" type="ORF">KUF71_004119</name>
</gene>
<dbReference type="PANTHER" id="PTHR10612:SF34">
    <property type="entry name" value="APOLIPOPROTEIN D"/>
    <property type="match status" value="1"/>
</dbReference>
<evidence type="ECO:0000256" key="1">
    <source>
        <dbReference type="SAM" id="SignalP"/>
    </source>
</evidence>
<feature type="chain" id="PRO_5042139447" evidence="1">
    <location>
        <begin position="20"/>
        <end position="182"/>
    </location>
</feature>